<dbReference type="GO" id="GO:0046052">
    <property type="term" value="P:UTP catabolic process"/>
    <property type="evidence" value="ECO:0007669"/>
    <property type="project" value="TreeGrafter"/>
</dbReference>
<dbReference type="Gene3D" id="1.10.287.1080">
    <property type="entry name" value="MazG-like"/>
    <property type="match status" value="2"/>
</dbReference>
<dbReference type="Proteomes" id="UP000289856">
    <property type="component" value="Chromosome"/>
</dbReference>
<gene>
    <name evidence="4" type="primary">yabN</name>
    <name evidence="4" type="ORF">KCTCHS21_00590</name>
</gene>
<feature type="domain" description="Tetrapyrrole methylase" evidence="2">
    <location>
        <begin position="7"/>
        <end position="210"/>
    </location>
</feature>
<dbReference type="InterPro" id="IPR035996">
    <property type="entry name" value="4pyrrol_Methylase_sf"/>
</dbReference>
<dbReference type="GO" id="GO:0046061">
    <property type="term" value="P:dATP catabolic process"/>
    <property type="evidence" value="ECO:0007669"/>
    <property type="project" value="TreeGrafter"/>
</dbReference>
<dbReference type="SUPFAM" id="SSF101386">
    <property type="entry name" value="all-alpha NTP pyrophosphatases"/>
    <property type="match status" value="2"/>
</dbReference>
<dbReference type="RefSeq" id="WP_130604604.1">
    <property type="nucleotide sequence ID" value="NZ_AP019400.1"/>
</dbReference>
<dbReference type="OrthoDB" id="9808939at2"/>
<name>A0A3T1CXV4_9BACL</name>
<organism evidence="4 5">
    <name type="scientific">Cohnella abietis</name>
    <dbReference type="NCBI Taxonomy" id="2507935"/>
    <lineage>
        <taxon>Bacteria</taxon>
        <taxon>Bacillati</taxon>
        <taxon>Bacillota</taxon>
        <taxon>Bacilli</taxon>
        <taxon>Bacillales</taxon>
        <taxon>Paenibacillaceae</taxon>
        <taxon>Cohnella</taxon>
    </lineage>
</organism>
<reference evidence="4 5" key="1">
    <citation type="submission" date="2019-01" db="EMBL/GenBank/DDBJ databases">
        <title>Complete genome sequence of Cohnella hallensis HS21 isolated from Korean fir (Abies koreana) rhizospheric soil.</title>
        <authorList>
            <person name="Jiang L."/>
            <person name="Kang S.W."/>
            <person name="Kim S."/>
            <person name="Jung J."/>
            <person name="Kim C.Y."/>
            <person name="Kim D.H."/>
            <person name="Kim S.W."/>
            <person name="Lee J."/>
        </authorList>
    </citation>
    <scope>NUCLEOTIDE SEQUENCE [LARGE SCALE GENOMIC DNA]</scope>
    <source>
        <strain evidence="4 5">HS21</strain>
    </source>
</reference>
<dbReference type="InterPro" id="IPR048015">
    <property type="entry name" value="NTP-PPase_MazG-like_N"/>
</dbReference>
<evidence type="ECO:0000259" key="2">
    <source>
        <dbReference type="Pfam" id="PF00590"/>
    </source>
</evidence>
<dbReference type="GO" id="GO:0006950">
    <property type="term" value="P:response to stress"/>
    <property type="evidence" value="ECO:0007669"/>
    <property type="project" value="UniProtKB-ARBA"/>
</dbReference>
<dbReference type="PANTHER" id="PTHR30522">
    <property type="entry name" value="NUCLEOSIDE TRIPHOSPHATE PYROPHOSPHOHYDROLASE"/>
    <property type="match status" value="1"/>
</dbReference>
<dbReference type="InterPro" id="IPR004518">
    <property type="entry name" value="MazG-like_dom"/>
</dbReference>
<evidence type="ECO:0008006" key="6">
    <source>
        <dbReference type="Google" id="ProtNLM"/>
    </source>
</evidence>
<dbReference type="NCBIfam" id="TIGR00444">
    <property type="entry name" value="mazG"/>
    <property type="match status" value="1"/>
</dbReference>
<dbReference type="InterPro" id="IPR011551">
    <property type="entry name" value="NTP_PyrPHydrolase_MazG"/>
</dbReference>
<dbReference type="PANTHER" id="PTHR30522:SF0">
    <property type="entry name" value="NUCLEOSIDE TRIPHOSPHATE PYROPHOSPHOHYDROLASE"/>
    <property type="match status" value="1"/>
</dbReference>
<dbReference type="GO" id="GO:0046047">
    <property type="term" value="P:TTP catabolic process"/>
    <property type="evidence" value="ECO:0007669"/>
    <property type="project" value="TreeGrafter"/>
</dbReference>
<dbReference type="GO" id="GO:0046076">
    <property type="term" value="P:dTTP catabolic process"/>
    <property type="evidence" value="ECO:0007669"/>
    <property type="project" value="TreeGrafter"/>
</dbReference>
<sequence length="493" mass="56412">MPPSIKVVGLGSGGEDQLTLGTLKALEQSTHRYVRTADHPVIADLMLRNITFDAFDRIYEQLESFEAVYEAITQELLEAAIKHPDDIIIYAVPGHPMVAERTVQLLRLHAVKEDVQLQIIGGESFLDQAFTRLGFDPIEGFQLLDAADLTREHLRPRLHSVIGQVYDAFTASEVKLTLMNVYPDDYPIIVGQALGVVGHENIVKIPLHELDRLETYGNMMLVYIPADNDDRLRRRSFERLHDIVSILRSPEGCPWDREQTHQSIRRNFIEETFEAIEALDLDDPDGMREEFGDVILQVLLHSQMEEETGAFDVYDVLAELNDKLIFRHPHVFGGENAQDAEEALKNWEQMKAEEKKRKGVPERESILDGIPKDLPALPRAHKQQKKASSVGFDWPDLKGVFDKIEEELQELRHAAEKESPERQQDELGDLLFAVVNASRFIKADPEEALAGTNRKFAARFKYIEEQLRISGRTFEQTDLLEMEDWWQEAKTRL</sequence>
<dbReference type="GO" id="GO:0046081">
    <property type="term" value="P:dUTP catabolic process"/>
    <property type="evidence" value="ECO:0007669"/>
    <property type="project" value="TreeGrafter"/>
</dbReference>
<protein>
    <recommendedName>
        <fullName evidence="6">MazG family protein</fullName>
    </recommendedName>
</protein>
<evidence type="ECO:0000313" key="4">
    <source>
        <dbReference type="EMBL" id="BBI30660.1"/>
    </source>
</evidence>
<dbReference type="InterPro" id="IPR035013">
    <property type="entry name" value="YabN_N"/>
</dbReference>
<evidence type="ECO:0000259" key="3">
    <source>
        <dbReference type="Pfam" id="PF03819"/>
    </source>
</evidence>
<evidence type="ECO:0000256" key="1">
    <source>
        <dbReference type="SAM" id="MobiDB-lite"/>
    </source>
</evidence>
<dbReference type="InterPro" id="IPR000878">
    <property type="entry name" value="4pyrrol_Mease"/>
</dbReference>
<dbReference type="KEGG" id="cohn:KCTCHS21_00590"/>
<keyword evidence="5" id="KW-1185">Reference proteome</keyword>
<dbReference type="PIRSF" id="PIRSF002845">
    <property type="entry name" value="Ttrprl_mtas_MazG"/>
    <property type="match status" value="1"/>
</dbReference>
<proteinExistence type="predicted"/>
<dbReference type="GO" id="GO:0006203">
    <property type="term" value="P:dGTP catabolic process"/>
    <property type="evidence" value="ECO:0007669"/>
    <property type="project" value="TreeGrafter"/>
</dbReference>
<dbReference type="EMBL" id="AP019400">
    <property type="protein sequence ID" value="BBI30660.1"/>
    <property type="molecule type" value="Genomic_DNA"/>
</dbReference>
<dbReference type="Gene3D" id="3.40.1010.10">
    <property type="entry name" value="Cobalt-precorrin-4 Transmethylase, Domain 1"/>
    <property type="match status" value="1"/>
</dbReference>
<dbReference type="NCBIfam" id="NF007113">
    <property type="entry name" value="PRK09562.1"/>
    <property type="match status" value="1"/>
</dbReference>
<accession>A0A3T1CXV4</accession>
<feature type="domain" description="NTP pyrophosphohydrolase MazG-like" evidence="3">
    <location>
        <begin position="259"/>
        <end position="332"/>
    </location>
</feature>
<dbReference type="FunFam" id="1.10.287.1080:FF:000003">
    <property type="entry name" value="Nucleoside triphosphate pyrophosphohydrolase"/>
    <property type="match status" value="1"/>
</dbReference>
<evidence type="ECO:0000313" key="5">
    <source>
        <dbReference type="Proteomes" id="UP000289856"/>
    </source>
</evidence>
<dbReference type="FunFam" id="1.10.287.1080:FF:000001">
    <property type="entry name" value="Nucleoside triphosphate pyrophosphohydrolase"/>
    <property type="match status" value="1"/>
</dbReference>
<dbReference type="InterPro" id="IPR048011">
    <property type="entry name" value="NTP-PPase_MazG-like_C"/>
</dbReference>
<dbReference type="SUPFAM" id="SSF53790">
    <property type="entry name" value="Tetrapyrrole methylase"/>
    <property type="match status" value="1"/>
</dbReference>
<dbReference type="CDD" id="cd11528">
    <property type="entry name" value="NTP-PPase_MazG_Nterm"/>
    <property type="match status" value="1"/>
</dbReference>
<dbReference type="CDD" id="cd11529">
    <property type="entry name" value="NTP-PPase_MazG_Cterm"/>
    <property type="match status" value="1"/>
</dbReference>
<dbReference type="CDD" id="cd11723">
    <property type="entry name" value="YabN_N_like"/>
    <property type="match status" value="1"/>
</dbReference>
<dbReference type="GO" id="GO:0008168">
    <property type="term" value="F:methyltransferase activity"/>
    <property type="evidence" value="ECO:0007669"/>
    <property type="project" value="InterPro"/>
</dbReference>
<dbReference type="GO" id="GO:0047429">
    <property type="term" value="F:nucleoside triphosphate diphosphatase activity"/>
    <property type="evidence" value="ECO:0007669"/>
    <property type="project" value="InterPro"/>
</dbReference>
<dbReference type="InterPro" id="IPR014777">
    <property type="entry name" value="4pyrrole_Mease_sub1"/>
</dbReference>
<feature type="domain" description="NTP pyrophosphohydrolase MazG-like" evidence="3">
    <location>
        <begin position="404"/>
        <end position="460"/>
    </location>
</feature>
<dbReference type="Pfam" id="PF00590">
    <property type="entry name" value="TP_methylase"/>
    <property type="match status" value="1"/>
</dbReference>
<feature type="region of interest" description="Disordered" evidence="1">
    <location>
        <begin position="352"/>
        <end position="388"/>
    </location>
</feature>
<feature type="compositionally biased region" description="Basic and acidic residues" evidence="1">
    <location>
        <begin position="352"/>
        <end position="366"/>
    </location>
</feature>
<dbReference type="AlphaFoldDB" id="A0A3T1CXV4"/>
<dbReference type="InterPro" id="IPR024180">
    <property type="entry name" value="Tetrapyrrole_Mease/MazG_pred"/>
</dbReference>
<dbReference type="Pfam" id="PF03819">
    <property type="entry name" value="MazG"/>
    <property type="match status" value="2"/>
</dbReference>